<feature type="compositionally biased region" description="Basic and acidic residues" evidence="1">
    <location>
        <begin position="358"/>
        <end position="381"/>
    </location>
</feature>
<keyword evidence="3" id="KW-1185">Reference proteome</keyword>
<feature type="compositionally biased region" description="Basic and acidic residues" evidence="1">
    <location>
        <begin position="774"/>
        <end position="802"/>
    </location>
</feature>
<evidence type="ECO:0008006" key="4">
    <source>
        <dbReference type="Google" id="ProtNLM"/>
    </source>
</evidence>
<organism evidence="2 3">
    <name type="scientific">Setaria viridis</name>
    <name type="common">Green bristlegrass</name>
    <name type="synonym">Setaria italica subsp. viridis</name>
    <dbReference type="NCBI Taxonomy" id="4556"/>
    <lineage>
        <taxon>Eukaryota</taxon>
        <taxon>Viridiplantae</taxon>
        <taxon>Streptophyta</taxon>
        <taxon>Embryophyta</taxon>
        <taxon>Tracheophyta</taxon>
        <taxon>Spermatophyta</taxon>
        <taxon>Magnoliopsida</taxon>
        <taxon>Liliopsida</taxon>
        <taxon>Poales</taxon>
        <taxon>Poaceae</taxon>
        <taxon>PACMAD clade</taxon>
        <taxon>Panicoideae</taxon>
        <taxon>Panicodae</taxon>
        <taxon>Paniceae</taxon>
        <taxon>Cenchrinae</taxon>
        <taxon>Setaria</taxon>
    </lineage>
</organism>
<feature type="region of interest" description="Disordered" evidence="1">
    <location>
        <begin position="729"/>
        <end position="883"/>
    </location>
</feature>
<evidence type="ECO:0000256" key="1">
    <source>
        <dbReference type="SAM" id="MobiDB-lite"/>
    </source>
</evidence>
<feature type="compositionally biased region" description="Basic residues" evidence="1">
    <location>
        <begin position="382"/>
        <end position="399"/>
    </location>
</feature>
<reference evidence="2" key="1">
    <citation type="submission" date="2019-03" db="EMBL/GenBank/DDBJ databases">
        <title>WGS assembly of Setaria viridis.</title>
        <authorList>
            <person name="Huang P."/>
            <person name="Jenkins J."/>
            <person name="Grimwood J."/>
            <person name="Barry K."/>
            <person name="Healey A."/>
            <person name="Mamidi S."/>
            <person name="Sreedasyam A."/>
            <person name="Shu S."/>
            <person name="Feldman M."/>
            <person name="Wu J."/>
            <person name="Yu Y."/>
            <person name="Chen C."/>
            <person name="Johnson J."/>
            <person name="Rokhsar D."/>
            <person name="Baxter I."/>
            <person name="Schmutz J."/>
            <person name="Brutnell T."/>
            <person name="Kellogg E."/>
        </authorList>
    </citation>
    <scope>NUCLEOTIDE SEQUENCE [LARGE SCALE GENOMIC DNA]</scope>
</reference>
<gene>
    <name evidence="2" type="ORF">SEVIR_2G125800v2</name>
</gene>
<evidence type="ECO:0000313" key="3">
    <source>
        <dbReference type="Proteomes" id="UP000298652"/>
    </source>
</evidence>
<feature type="compositionally biased region" description="Basic and acidic residues" evidence="1">
    <location>
        <begin position="836"/>
        <end position="856"/>
    </location>
</feature>
<feature type="compositionally biased region" description="Basic residues" evidence="1">
    <location>
        <begin position="438"/>
        <end position="453"/>
    </location>
</feature>
<feature type="compositionally biased region" description="Polar residues" evidence="1">
    <location>
        <begin position="470"/>
        <end position="484"/>
    </location>
</feature>
<sequence>MRPDARLDSVVFQLTPTRTRFDLVLIANGRKEKFASGLLKPFLAHLKAAQDQIAKGGYSITLEPSSGFDAPWFTRGTVERFVRFVSTPEVLERVTTLESEILQLEDAIAIQSNDNLGLRSVEDHGRKLTESNEGGRANYDPDAATAIVVYKPGSTPPVQNETTAQEENSKIQLLRVLETRKTVLRKEQAMAFARAVAAGFDIDNLGCLIAFAERFGASRLMKACSHFVELWKQKHETGQWIEVEPEAMSTRSEFPPFNASGIVFMGDNMKQNMESGSVDGEANGEDAAKSDQKSGQQMGTHAAYPPWAMHPPSGGVVYPPYAMQGMPFYPGVNPYYHPYPPVDDPRYHYSGRKSSRKHSSDSKDPETLDVESDHSGSERGSSHGRKSHRKSKRSGKKKPSVVVIKNVNVTSKKHGSSESESQSSSDVSEDSDDSHTKSRERKHKSSSSKKKEGRKTTSDSGDEYSKDETSNGQDAEQGNWSAFQNFLLRAEEKTRSSDADMFAGEKEPPSRRKKNVNTADPMLLAERDSGNVHERNTVGFDSANGRTRAIRVMSNDELVMSGEGRGYIDGEMKEIEAGGGRYRRGTGDDFMINGQESHIDRSSLLDPLAEARYKNPDHQDKNRNGVADESFMIPLRSSSQDNFGAENRTTIDIDVELPASIHKTSDEKAGHQLFYEPDELVPERGFEDVSFGYDPAMDYESHMLMQTTVKVEDAKADDVLPVTEGDVKKAEKEKLRNAKDGSDKRRKDALLRRLSAPRTPLNDAQKRAQNLRAYKADLQKLKKEQEEEQIKRLERLKLERQKRIATRGNGKGPGSDSPKANGINGLSKSVPSITGLKKERSGTTESLSDRLKRLSEPKSIGGVEHSSNPRSNGADHSRRRSMA</sequence>
<dbReference type="PANTHER" id="PTHR31008:SF7">
    <property type="entry name" value="OS07G0445600 PROTEIN"/>
    <property type="match status" value="1"/>
</dbReference>
<feature type="compositionally biased region" description="Basic and acidic residues" evidence="1">
    <location>
        <begin position="729"/>
        <end position="751"/>
    </location>
</feature>
<evidence type="ECO:0000313" key="2">
    <source>
        <dbReference type="EMBL" id="TKW31741.1"/>
    </source>
</evidence>
<accession>A0A4U6VPM0</accession>
<dbReference type="Proteomes" id="UP000298652">
    <property type="component" value="Chromosome 2"/>
</dbReference>
<dbReference type="OMA" id="PPYAMQG"/>
<feature type="compositionally biased region" description="Basic and acidic residues" evidence="1">
    <location>
        <begin position="489"/>
        <end position="510"/>
    </location>
</feature>
<dbReference type="EMBL" id="CM016553">
    <property type="protein sequence ID" value="TKW31741.1"/>
    <property type="molecule type" value="Genomic_DNA"/>
</dbReference>
<feature type="region of interest" description="Disordered" evidence="1">
    <location>
        <begin position="270"/>
        <end position="309"/>
    </location>
</feature>
<name>A0A4U6VPM0_SETVI</name>
<dbReference type="Gramene" id="TKW31741">
    <property type="protein sequence ID" value="TKW31741"/>
    <property type="gene ID" value="SEVIR_2G125800v2"/>
</dbReference>
<protein>
    <recommendedName>
        <fullName evidence="4">COP1-interacting protein-related</fullName>
    </recommendedName>
</protein>
<feature type="region of interest" description="Disordered" evidence="1">
    <location>
        <begin position="346"/>
        <end position="518"/>
    </location>
</feature>
<dbReference type="AlphaFoldDB" id="A0A4U6VPM0"/>
<proteinExistence type="predicted"/>
<dbReference type="PANTHER" id="PTHR31008">
    <property type="entry name" value="COP1-INTERACTING PROTEIN-RELATED"/>
    <property type="match status" value="1"/>
</dbReference>